<gene>
    <name evidence="5" type="ordered locus">Oter_0017</name>
</gene>
<dbReference type="STRING" id="452637.Oter_0017"/>
<dbReference type="PROSITE" id="PS00211">
    <property type="entry name" value="ABC_TRANSPORTER_1"/>
    <property type="match status" value="1"/>
</dbReference>
<dbReference type="OrthoDB" id="9789994at2"/>
<dbReference type="InterPro" id="IPR003593">
    <property type="entry name" value="AAA+_ATPase"/>
</dbReference>
<organism evidence="5 6">
    <name type="scientific">Opitutus terrae (strain DSM 11246 / JCM 15787 / PB90-1)</name>
    <dbReference type="NCBI Taxonomy" id="452637"/>
    <lineage>
        <taxon>Bacteria</taxon>
        <taxon>Pseudomonadati</taxon>
        <taxon>Verrucomicrobiota</taxon>
        <taxon>Opitutia</taxon>
        <taxon>Opitutales</taxon>
        <taxon>Opitutaceae</taxon>
        <taxon>Opitutus</taxon>
    </lineage>
</organism>
<reference evidence="5 6" key="1">
    <citation type="journal article" date="2011" name="J. Bacteriol.">
        <title>Genome sequence of the verrucomicrobium Opitutus terrae PB90-1, an abundant inhabitant of rice paddy soil ecosystems.</title>
        <authorList>
            <person name="van Passel M.W."/>
            <person name="Kant R."/>
            <person name="Palva A."/>
            <person name="Copeland A."/>
            <person name="Lucas S."/>
            <person name="Lapidus A."/>
            <person name="Glavina del Rio T."/>
            <person name="Pitluck S."/>
            <person name="Goltsman E."/>
            <person name="Clum A."/>
            <person name="Sun H."/>
            <person name="Schmutz J."/>
            <person name="Larimer F.W."/>
            <person name="Land M.L."/>
            <person name="Hauser L."/>
            <person name="Kyrpides N."/>
            <person name="Mikhailova N."/>
            <person name="Richardson P.P."/>
            <person name="Janssen P.H."/>
            <person name="de Vos W.M."/>
            <person name="Smidt H."/>
        </authorList>
    </citation>
    <scope>NUCLEOTIDE SEQUENCE [LARGE SCALE GENOMIC DNA]</scope>
    <source>
        <strain evidence="6">DSM 11246 / JCM 15787 / PB90-1</strain>
    </source>
</reference>
<dbReference type="InterPro" id="IPR050095">
    <property type="entry name" value="ECF_ABC_transporter_ATP-bd"/>
</dbReference>
<dbReference type="InterPro" id="IPR017871">
    <property type="entry name" value="ABC_transporter-like_CS"/>
</dbReference>
<dbReference type="Proteomes" id="UP000007013">
    <property type="component" value="Chromosome"/>
</dbReference>
<dbReference type="RefSeq" id="WP_012372847.1">
    <property type="nucleotide sequence ID" value="NC_010571.1"/>
</dbReference>
<keyword evidence="2" id="KW-0547">Nucleotide-binding</keyword>
<protein>
    <submittedName>
        <fullName evidence="5">ABC transporter related</fullName>
    </submittedName>
</protein>
<dbReference type="SUPFAM" id="SSF52540">
    <property type="entry name" value="P-loop containing nucleoside triphosphate hydrolases"/>
    <property type="match status" value="1"/>
</dbReference>
<evidence type="ECO:0000313" key="5">
    <source>
        <dbReference type="EMBL" id="ACB73309.1"/>
    </source>
</evidence>
<dbReference type="EMBL" id="CP001032">
    <property type="protein sequence ID" value="ACB73309.1"/>
    <property type="molecule type" value="Genomic_DNA"/>
</dbReference>
<keyword evidence="3" id="KW-0067">ATP-binding</keyword>
<evidence type="ECO:0000256" key="1">
    <source>
        <dbReference type="ARBA" id="ARBA00022448"/>
    </source>
</evidence>
<dbReference type="GO" id="GO:0043190">
    <property type="term" value="C:ATP-binding cassette (ABC) transporter complex"/>
    <property type="evidence" value="ECO:0007669"/>
    <property type="project" value="TreeGrafter"/>
</dbReference>
<evidence type="ECO:0000313" key="6">
    <source>
        <dbReference type="Proteomes" id="UP000007013"/>
    </source>
</evidence>
<dbReference type="SMART" id="SM00382">
    <property type="entry name" value="AAA"/>
    <property type="match status" value="1"/>
</dbReference>
<sequence>MTPVLDIRRLRVERGDTVILREINWRVAPGENWVILGANGSGKTSLLKSLTGFLAPTAGEFSVLGRSYGATDWRTLRLHIGVVTSAFAAAIPPAEVALETVISGKFAQLDLWARVTAAERTAARRWLRVVGAERVAEREWLYLSQGERQRVLIARALMAKPRLLIFDEPCAGLDPVARQSFLELVDRLARRQTAPRVRNGRLHGRHARATPALVLVTHHVEEITPAFTHALLLRRGEVVAAGPRDAVLTSRNLSTAFGAPLRLATRGGRMALSFR</sequence>
<dbReference type="eggNOG" id="COG1119">
    <property type="taxonomic scope" value="Bacteria"/>
</dbReference>
<evidence type="ECO:0000259" key="4">
    <source>
        <dbReference type="PROSITE" id="PS50893"/>
    </source>
</evidence>
<dbReference type="InterPro" id="IPR015856">
    <property type="entry name" value="ABC_transpr_CbiO/EcfA_su"/>
</dbReference>
<dbReference type="PANTHER" id="PTHR43553">
    <property type="entry name" value="HEAVY METAL TRANSPORTER"/>
    <property type="match status" value="1"/>
</dbReference>
<keyword evidence="1" id="KW-0813">Transport</keyword>
<proteinExistence type="predicted"/>
<evidence type="ECO:0000256" key="2">
    <source>
        <dbReference type="ARBA" id="ARBA00022741"/>
    </source>
</evidence>
<dbReference type="PANTHER" id="PTHR43553:SF3">
    <property type="entry name" value="ABC TRANSPORTER ATP-BINDING PROTEIN MODF"/>
    <property type="match status" value="1"/>
</dbReference>
<dbReference type="AlphaFoldDB" id="B1ZWI5"/>
<dbReference type="CDD" id="cd03225">
    <property type="entry name" value="ABC_cobalt_CbiO_domain1"/>
    <property type="match status" value="1"/>
</dbReference>
<dbReference type="GO" id="GO:0016887">
    <property type="term" value="F:ATP hydrolysis activity"/>
    <property type="evidence" value="ECO:0007669"/>
    <property type="project" value="InterPro"/>
</dbReference>
<dbReference type="Gene3D" id="3.40.50.300">
    <property type="entry name" value="P-loop containing nucleotide triphosphate hydrolases"/>
    <property type="match status" value="1"/>
</dbReference>
<name>B1ZWI5_OPITP</name>
<feature type="domain" description="ABC transporter" evidence="4">
    <location>
        <begin position="2"/>
        <end position="260"/>
    </location>
</feature>
<accession>B1ZWI5</accession>
<dbReference type="GO" id="GO:0005524">
    <property type="term" value="F:ATP binding"/>
    <property type="evidence" value="ECO:0007669"/>
    <property type="project" value="UniProtKB-KW"/>
</dbReference>
<keyword evidence="6" id="KW-1185">Reference proteome</keyword>
<evidence type="ECO:0000256" key="3">
    <source>
        <dbReference type="ARBA" id="ARBA00022840"/>
    </source>
</evidence>
<dbReference type="KEGG" id="ote:Oter_0017"/>
<dbReference type="InterPro" id="IPR027417">
    <property type="entry name" value="P-loop_NTPase"/>
</dbReference>
<dbReference type="GO" id="GO:0042626">
    <property type="term" value="F:ATPase-coupled transmembrane transporter activity"/>
    <property type="evidence" value="ECO:0007669"/>
    <property type="project" value="TreeGrafter"/>
</dbReference>
<dbReference type="Pfam" id="PF00005">
    <property type="entry name" value="ABC_tran"/>
    <property type="match status" value="1"/>
</dbReference>
<dbReference type="PROSITE" id="PS50893">
    <property type="entry name" value="ABC_TRANSPORTER_2"/>
    <property type="match status" value="1"/>
</dbReference>
<dbReference type="InterPro" id="IPR003439">
    <property type="entry name" value="ABC_transporter-like_ATP-bd"/>
</dbReference>
<dbReference type="HOGENOM" id="CLU_000604_1_11_0"/>